<proteinExistence type="inferred from homology"/>
<dbReference type="AlphaFoldDB" id="A0A1H2IXX2"/>
<dbReference type="PRINTS" id="PR00081">
    <property type="entry name" value="GDHRDH"/>
</dbReference>
<evidence type="ECO:0000256" key="3">
    <source>
        <dbReference type="ARBA" id="ARBA00023002"/>
    </source>
</evidence>
<dbReference type="GO" id="GO:0016491">
    <property type="term" value="F:oxidoreductase activity"/>
    <property type="evidence" value="ECO:0007669"/>
    <property type="project" value="UniProtKB-KW"/>
</dbReference>
<sequence>MNDTTIALVTGANKGIGKETARQLAAAGHTVVLGARDAGRGRAAAAEELTGLAGDVHVVELDVTDDASVAAAAKTVDGRFGRLDVLVNNAGIALGWATPSETSVDDVRGTYAVNVFGLVAVTNALLPLLRRSAAGRIVNVSSDLGSLTRQQDPASPFYGQLPLVAYSSSKTAVNGVTVAYAQELAAAGIKVNAVNPGYCATDLNGHSGHLSAADGARVVVRAALVPADGPTGAFFTDGGTLPW</sequence>
<dbReference type="PROSITE" id="PS00061">
    <property type="entry name" value="ADH_SHORT"/>
    <property type="match status" value="1"/>
</dbReference>
<organism evidence="5 6">
    <name type="scientific">Jiangella alkaliphila</name>
    <dbReference type="NCBI Taxonomy" id="419479"/>
    <lineage>
        <taxon>Bacteria</taxon>
        <taxon>Bacillati</taxon>
        <taxon>Actinomycetota</taxon>
        <taxon>Actinomycetes</taxon>
        <taxon>Jiangellales</taxon>
        <taxon>Jiangellaceae</taxon>
        <taxon>Jiangella</taxon>
    </lineage>
</organism>
<name>A0A1H2IXX2_9ACTN</name>
<dbReference type="PANTHER" id="PTHR43490:SF99">
    <property type="entry name" value="SHORT-CHAIN DEHYDROGENASE_REDUCTASE"/>
    <property type="match status" value="1"/>
</dbReference>
<dbReference type="Pfam" id="PF00106">
    <property type="entry name" value="adh_short"/>
    <property type="match status" value="1"/>
</dbReference>
<gene>
    <name evidence="5" type="ORF">SAMN04488563_2118</name>
</gene>
<dbReference type="STRING" id="419479.SAMN04488563_2118"/>
<evidence type="ECO:0000256" key="4">
    <source>
        <dbReference type="RuleBase" id="RU000363"/>
    </source>
</evidence>
<protein>
    <submittedName>
        <fullName evidence="5">Short-chain dehydrogenase</fullName>
    </submittedName>
</protein>
<comment type="similarity">
    <text evidence="1 4">Belongs to the short-chain dehydrogenases/reductases (SDR) family.</text>
</comment>
<dbReference type="OrthoDB" id="9781117at2"/>
<reference evidence="6" key="1">
    <citation type="submission" date="2016-10" db="EMBL/GenBank/DDBJ databases">
        <authorList>
            <person name="Varghese N."/>
            <person name="Submissions S."/>
        </authorList>
    </citation>
    <scope>NUCLEOTIDE SEQUENCE [LARGE SCALE GENOMIC DNA]</scope>
    <source>
        <strain evidence="6">DSM 45079</strain>
    </source>
</reference>
<dbReference type="Proteomes" id="UP000182977">
    <property type="component" value="Chromosome I"/>
</dbReference>
<dbReference type="PANTHER" id="PTHR43490">
    <property type="entry name" value="(+)-NEOMENTHOL DEHYDROGENASE"/>
    <property type="match status" value="1"/>
</dbReference>
<keyword evidence="3" id="KW-0560">Oxidoreductase</keyword>
<keyword evidence="6" id="KW-1185">Reference proteome</keyword>
<dbReference type="InterPro" id="IPR002347">
    <property type="entry name" value="SDR_fam"/>
</dbReference>
<dbReference type="Gene3D" id="3.40.50.720">
    <property type="entry name" value="NAD(P)-binding Rossmann-like Domain"/>
    <property type="match status" value="1"/>
</dbReference>
<keyword evidence="2" id="KW-0521">NADP</keyword>
<dbReference type="SUPFAM" id="SSF51735">
    <property type="entry name" value="NAD(P)-binding Rossmann-fold domains"/>
    <property type="match status" value="1"/>
</dbReference>
<accession>A0A1H2IXX2</accession>
<dbReference type="PRINTS" id="PR00080">
    <property type="entry name" value="SDRFAMILY"/>
</dbReference>
<dbReference type="EMBL" id="LT629791">
    <property type="protein sequence ID" value="SDU49003.1"/>
    <property type="molecule type" value="Genomic_DNA"/>
</dbReference>
<evidence type="ECO:0000313" key="6">
    <source>
        <dbReference type="Proteomes" id="UP000182977"/>
    </source>
</evidence>
<evidence type="ECO:0000256" key="2">
    <source>
        <dbReference type="ARBA" id="ARBA00022857"/>
    </source>
</evidence>
<dbReference type="InterPro" id="IPR020904">
    <property type="entry name" value="Sc_DH/Rdtase_CS"/>
</dbReference>
<evidence type="ECO:0000313" key="5">
    <source>
        <dbReference type="EMBL" id="SDU49003.1"/>
    </source>
</evidence>
<evidence type="ECO:0000256" key="1">
    <source>
        <dbReference type="ARBA" id="ARBA00006484"/>
    </source>
</evidence>
<dbReference type="InterPro" id="IPR036291">
    <property type="entry name" value="NAD(P)-bd_dom_sf"/>
</dbReference>
<dbReference type="RefSeq" id="WP_046771610.1">
    <property type="nucleotide sequence ID" value="NZ_LBMC01000045.1"/>
</dbReference>